<dbReference type="SUPFAM" id="SSF56281">
    <property type="entry name" value="Metallo-hydrolase/oxidoreductase"/>
    <property type="match status" value="1"/>
</dbReference>
<evidence type="ECO:0000256" key="1">
    <source>
        <dbReference type="ARBA" id="ARBA00004651"/>
    </source>
</evidence>
<dbReference type="NCBIfam" id="TIGR00360">
    <property type="entry name" value="ComEC_N-term"/>
    <property type="match status" value="1"/>
</dbReference>
<feature type="transmembrane region" description="Helical" evidence="6">
    <location>
        <begin position="354"/>
        <end position="374"/>
    </location>
</feature>
<feature type="transmembrane region" description="Helical" evidence="6">
    <location>
        <begin position="466"/>
        <end position="483"/>
    </location>
</feature>
<reference evidence="8 9" key="1">
    <citation type="journal article" date="2015" name="Genome Announc.">
        <title>Expanding the biotechnology potential of lactobacilli through comparative genomics of 213 strains and associated genera.</title>
        <authorList>
            <person name="Sun Z."/>
            <person name="Harris H.M."/>
            <person name="McCann A."/>
            <person name="Guo C."/>
            <person name="Argimon S."/>
            <person name="Zhang W."/>
            <person name="Yang X."/>
            <person name="Jeffery I.B."/>
            <person name="Cooney J.C."/>
            <person name="Kagawa T.F."/>
            <person name="Liu W."/>
            <person name="Song Y."/>
            <person name="Salvetti E."/>
            <person name="Wrobel A."/>
            <person name="Rasinkangas P."/>
            <person name="Parkhill J."/>
            <person name="Rea M.C."/>
            <person name="O'Sullivan O."/>
            <person name="Ritari J."/>
            <person name="Douillard F.P."/>
            <person name="Paul Ross R."/>
            <person name="Yang R."/>
            <person name="Briner A.E."/>
            <person name="Felis G.E."/>
            <person name="de Vos W.M."/>
            <person name="Barrangou R."/>
            <person name="Klaenhammer T.R."/>
            <person name="Caufield P.W."/>
            <person name="Cui Y."/>
            <person name="Zhang H."/>
            <person name="O'Toole P.W."/>
        </authorList>
    </citation>
    <scope>NUCLEOTIDE SEQUENCE [LARGE SCALE GENOMIC DNA]</scope>
    <source>
        <strain evidence="8 9">DSM 20410</strain>
    </source>
</reference>
<evidence type="ECO:0000256" key="6">
    <source>
        <dbReference type="SAM" id="Phobius"/>
    </source>
</evidence>
<dbReference type="InterPro" id="IPR035681">
    <property type="entry name" value="ComA-like_MBL"/>
</dbReference>
<gene>
    <name evidence="8" type="ORF">IV50_GL001514</name>
</gene>
<dbReference type="EMBL" id="JQBM01000007">
    <property type="protein sequence ID" value="KRN45707.1"/>
    <property type="molecule type" value="Genomic_DNA"/>
</dbReference>
<accession>A0A0R2H003</accession>
<dbReference type="SMART" id="SM00849">
    <property type="entry name" value="Lactamase_B"/>
    <property type="match status" value="1"/>
</dbReference>
<dbReference type="Pfam" id="PF00753">
    <property type="entry name" value="Lactamase_B"/>
    <property type="match status" value="1"/>
</dbReference>
<dbReference type="GO" id="GO:0005886">
    <property type="term" value="C:plasma membrane"/>
    <property type="evidence" value="ECO:0007669"/>
    <property type="project" value="UniProtKB-SubCell"/>
</dbReference>
<dbReference type="PATRIC" id="fig|1629.5.peg.1527"/>
<evidence type="ECO:0000256" key="3">
    <source>
        <dbReference type="ARBA" id="ARBA00022692"/>
    </source>
</evidence>
<dbReference type="PANTHER" id="PTHR30619">
    <property type="entry name" value="DNA INTERNALIZATION/COMPETENCE PROTEIN COMEC/REC2"/>
    <property type="match status" value="1"/>
</dbReference>
<evidence type="ECO:0000259" key="7">
    <source>
        <dbReference type="SMART" id="SM00849"/>
    </source>
</evidence>
<dbReference type="CDD" id="cd07731">
    <property type="entry name" value="ComA-like_MBL-fold"/>
    <property type="match status" value="1"/>
</dbReference>
<feature type="transmembrane region" description="Helical" evidence="6">
    <location>
        <begin position="381"/>
        <end position="405"/>
    </location>
</feature>
<dbReference type="InterPro" id="IPR004477">
    <property type="entry name" value="ComEC_N"/>
</dbReference>
<feature type="domain" description="Metallo-beta-lactamase" evidence="7">
    <location>
        <begin position="496"/>
        <end position="696"/>
    </location>
</feature>
<keyword evidence="9" id="KW-1185">Reference proteome</keyword>
<dbReference type="Gene3D" id="3.60.15.10">
    <property type="entry name" value="Ribonuclease Z/Hydroxyacylglutathione hydrolase-like"/>
    <property type="match status" value="1"/>
</dbReference>
<evidence type="ECO:0000256" key="2">
    <source>
        <dbReference type="ARBA" id="ARBA00022475"/>
    </source>
</evidence>
<keyword evidence="3 6" id="KW-0812">Transmembrane</keyword>
<dbReference type="InterPro" id="IPR052159">
    <property type="entry name" value="Competence_DNA_uptake"/>
</dbReference>
<keyword evidence="4 6" id="KW-1133">Transmembrane helix</keyword>
<dbReference type="InterPro" id="IPR001279">
    <property type="entry name" value="Metallo-B-lactamas"/>
</dbReference>
<dbReference type="Pfam" id="PF03772">
    <property type="entry name" value="Competence"/>
    <property type="match status" value="1"/>
</dbReference>
<dbReference type="AlphaFoldDB" id="A0A0R2H003"/>
<evidence type="ECO:0000256" key="4">
    <source>
        <dbReference type="ARBA" id="ARBA00022989"/>
    </source>
</evidence>
<dbReference type="InterPro" id="IPR004797">
    <property type="entry name" value="Competence_ComEC/Rec2"/>
</dbReference>
<proteinExistence type="predicted"/>
<keyword evidence="2" id="KW-1003">Cell membrane</keyword>
<protein>
    <submittedName>
        <fullName evidence="8">Competence protein ec</fullName>
    </submittedName>
</protein>
<feature type="transmembrane region" description="Helical" evidence="6">
    <location>
        <begin position="315"/>
        <end position="348"/>
    </location>
</feature>
<evidence type="ECO:0000256" key="5">
    <source>
        <dbReference type="ARBA" id="ARBA00023136"/>
    </source>
</evidence>
<dbReference type="NCBIfam" id="TIGR00361">
    <property type="entry name" value="ComEC_Rec2"/>
    <property type="match status" value="1"/>
</dbReference>
<feature type="transmembrane region" description="Helical" evidence="6">
    <location>
        <begin position="237"/>
        <end position="256"/>
    </location>
</feature>
<comment type="subcellular location">
    <subcellularLocation>
        <location evidence="1">Cell membrane</location>
        <topology evidence="1">Multi-pass membrane protein</topology>
    </subcellularLocation>
</comment>
<name>A0A0R2H003_WEIVI</name>
<dbReference type="GO" id="GO:0030420">
    <property type="term" value="P:establishment of competence for transformation"/>
    <property type="evidence" value="ECO:0007669"/>
    <property type="project" value="InterPro"/>
</dbReference>
<sequence>MNGIYFLAGLAGIALNLNFIADQYWAFILGMYVGIIVAMYHGPSIKILGIVMFICSGYWVNYRQTIQTPLRYVEDVPKVKIVMSHIDQCQLTEQGLSGVGTTLGSNEQVRFQVRHLSHSAYNFLKKYDGAFEIEARYTYQRIDGPRNRFEFDMQRYWYSRGIVCKLVANSAIKCQQTQYQFFTINALVNLIRTWHVHLVEWFEQLPSGLRDYGETLLLGYVRPDFYLDNQGLSKMGLIHLFSISGFQVHLVCQVWYLICRRLKFLKEMRLWSSQIILVVFWIFAGDNRSIIRSVVATGTEHFVQLKNCRCSRFDLWGITILLSLLIEPGLLCHLGGQLSCLLSFGLLWFNQLKWWQVSIQLNLLILPLLIWSTFTWHPISILANLIAIPCFAYVICPLVIIGVLAQMLQLSIMVMHIDWIICYIQKGLVHIANCPGELFFGKPSIVLFSIMGLITLICIIYQHPRWWYCLAVVYAIVGLMGTIRTNDQVVLFDVGQGDATFFKLDTGESVLVDVGGRVLFNQSEQQRKRQAIYGARPIVSYLKAQAISTIDVLVLTHKDADHIGNLEGLLSVYRINKILVPMGMHLPRHIMSKLQNTQIESVRAGDTPVPGVMILAPDHVGKGENADSIALNVITHGLSLILTGDLDQAGEQRILQQFKLGPIDILKLGHHGSKTSTAESFLKRLNPKIGIISAGVHNRFGHPHAEVVARLKAGHVKTYQTPECGMIRVRKESNVLKTDFALNLK</sequence>
<dbReference type="Proteomes" id="UP000051992">
    <property type="component" value="Unassembled WGS sequence"/>
</dbReference>
<dbReference type="OrthoDB" id="9761531at2"/>
<comment type="caution">
    <text evidence="8">The sequence shown here is derived from an EMBL/GenBank/DDBJ whole genome shotgun (WGS) entry which is preliminary data.</text>
</comment>
<dbReference type="RefSeq" id="WP_057747204.1">
    <property type="nucleotide sequence ID" value="NZ_BJLU01000014.1"/>
</dbReference>
<feature type="transmembrane region" description="Helical" evidence="6">
    <location>
        <begin position="268"/>
        <end position="284"/>
    </location>
</feature>
<dbReference type="PANTHER" id="PTHR30619:SF7">
    <property type="entry name" value="BETA-LACTAMASE DOMAIN PROTEIN"/>
    <property type="match status" value="1"/>
</dbReference>
<evidence type="ECO:0000313" key="9">
    <source>
        <dbReference type="Proteomes" id="UP000051992"/>
    </source>
</evidence>
<dbReference type="InterPro" id="IPR036866">
    <property type="entry name" value="RibonucZ/Hydroxyglut_hydro"/>
</dbReference>
<feature type="transmembrane region" description="Helical" evidence="6">
    <location>
        <begin position="445"/>
        <end position="461"/>
    </location>
</feature>
<organism evidence="8 9">
    <name type="scientific">Weissella viridescens</name>
    <name type="common">Lactobacillus viridescens</name>
    <dbReference type="NCBI Taxonomy" id="1629"/>
    <lineage>
        <taxon>Bacteria</taxon>
        <taxon>Bacillati</taxon>
        <taxon>Bacillota</taxon>
        <taxon>Bacilli</taxon>
        <taxon>Lactobacillales</taxon>
        <taxon>Lactobacillaceae</taxon>
        <taxon>Weissella</taxon>
    </lineage>
</organism>
<keyword evidence="5 6" id="KW-0472">Membrane</keyword>
<evidence type="ECO:0000313" key="8">
    <source>
        <dbReference type="EMBL" id="KRN45707.1"/>
    </source>
</evidence>